<dbReference type="Pfam" id="PF11026">
    <property type="entry name" value="DUF2721"/>
    <property type="match status" value="1"/>
</dbReference>
<keyword evidence="1" id="KW-0472">Membrane</keyword>
<feature type="transmembrane region" description="Helical" evidence="1">
    <location>
        <begin position="63"/>
        <end position="83"/>
    </location>
</feature>
<keyword evidence="1" id="KW-1133">Transmembrane helix</keyword>
<dbReference type="EMBL" id="CP071869">
    <property type="protein sequence ID" value="QTE21687.1"/>
    <property type="molecule type" value="Genomic_DNA"/>
</dbReference>
<dbReference type="InterPro" id="IPR021279">
    <property type="entry name" value="DUF2721"/>
</dbReference>
<feature type="transmembrane region" description="Helical" evidence="1">
    <location>
        <begin position="6"/>
        <end position="31"/>
    </location>
</feature>
<dbReference type="Proteomes" id="UP000663920">
    <property type="component" value="Chromosome"/>
</dbReference>
<evidence type="ECO:0000313" key="2">
    <source>
        <dbReference type="EMBL" id="QTE21687.1"/>
    </source>
</evidence>
<name>A0A975CPW7_9FLAO</name>
<keyword evidence="1" id="KW-0812">Transmembrane</keyword>
<gene>
    <name evidence="2" type="ORF">J3359_12760</name>
</gene>
<reference evidence="2 3" key="1">
    <citation type="submission" date="2021-03" db="EMBL/GenBank/DDBJ databases">
        <title>Complete genome of Polaribacter_sp.SM13.</title>
        <authorList>
            <person name="Jeong S.W."/>
            <person name="Bae J.W."/>
        </authorList>
    </citation>
    <scope>NUCLEOTIDE SEQUENCE [LARGE SCALE GENOMIC DNA]</scope>
    <source>
        <strain evidence="2 3">SM13</strain>
    </source>
</reference>
<dbReference type="AlphaFoldDB" id="A0A975CPW7"/>
<dbReference type="RefSeq" id="WP_208077239.1">
    <property type="nucleotide sequence ID" value="NZ_CP071869.1"/>
</dbReference>
<proteinExistence type="predicted"/>
<dbReference type="KEGG" id="pcea:J3359_12760"/>
<evidence type="ECO:0000256" key="1">
    <source>
        <dbReference type="SAM" id="Phobius"/>
    </source>
</evidence>
<organism evidence="2 3">
    <name type="scientific">Polaribacter cellanae</name>
    <dbReference type="NCBI Taxonomy" id="2818493"/>
    <lineage>
        <taxon>Bacteria</taxon>
        <taxon>Pseudomonadati</taxon>
        <taxon>Bacteroidota</taxon>
        <taxon>Flavobacteriia</taxon>
        <taxon>Flavobacteriales</taxon>
        <taxon>Flavobacteriaceae</taxon>
    </lineage>
</organism>
<feature type="transmembrane region" description="Helical" evidence="1">
    <location>
        <begin position="89"/>
        <end position="109"/>
    </location>
</feature>
<accession>A0A975CPW7</accession>
<sequence length="130" mass="14997">MELSTPAILFGSISLLLLTYNNRFTIVVKFIRELYEHKKNFDENQKNYQISILRKRIRIIQRMQICGVIGFILCTGSLFALFFDNQLVGKLFFTGSILCLLISLLLVLWEISLSTKALDIMLNDTTNSKK</sequence>
<keyword evidence="3" id="KW-1185">Reference proteome</keyword>
<evidence type="ECO:0000313" key="3">
    <source>
        <dbReference type="Proteomes" id="UP000663920"/>
    </source>
</evidence>
<protein>
    <submittedName>
        <fullName evidence="2">DUF2721 domain-containing protein</fullName>
    </submittedName>
</protein>